<accession>A0A0F9R4T0</accession>
<gene>
    <name evidence="1" type="ORF">LCGC14_1016250</name>
</gene>
<reference evidence="1" key="1">
    <citation type="journal article" date="2015" name="Nature">
        <title>Complex archaea that bridge the gap between prokaryotes and eukaryotes.</title>
        <authorList>
            <person name="Spang A."/>
            <person name="Saw J.H."/>
            <person name="Jorgensen S.L."/>
            <person name="Zaremba-Niedzwiedzka K."/>
            <person name="Martijn J."/>
            <person name="Lind A.E."/>
            <person name="van Eijk R."/>
            <person name="Schleper C."/>
            <person name="Guy L."/>
            <person name="Ettema T.J."/>
        </authorList>
    </citation>
    <scope>NUCLEOTIDE SEQUENCE</scope>
</reference>
<protein>
    <submittedName>
        <fullName evidence="1">Uncharacterized protein</fullName>
    </submittedName>
</protein>
<evidence type="ECO:0000313" key="1">
    <source>
        <dbReference type="EMBL" id="KKN12458.1"/>
    </source>
</evidence>
<dbReference type="AlphaFoldDB" id="A0A0F9R4T0"/>
<comment type="caution">
    <text evidence="1">The sequence shown here is derived from an EMBL/GenBank/DDBJ whole genome shotgun (WGS) entry which is preliminary data.</text>
</comment>
<name>A0A0F9R4T0_9ZZZZ</name>
<organism evidence="1">
    <name type="scientific">marine sediment metagenome</name>
    <dbReference type="NCBI Taxonomy" id="412755"/>
    <lineage>
        <taxon>unclassified sequences</taxon>
        <taxon>metagenomes</taxon>
        <taxon>ecological metagenomes</taxon>
    </lineage>
</organism>
<sequence>MSRWGAFGAYMAWLVSLETIRYLFTGHVNIEAAYYATNGAWFALATHWILS</sequence>
<proteinExistence type="predicted"/>
<dbReference type="EMBL" id="LAZR01004030">
    <property type="protein sequence ID" value="KKN12458.1"/>
    <property type="molecule type" value="Genomic_DNA"/>
</dbReference>